<protein>
    <submittedName>
        <fullName evidence="2">Uncharacterized protein</fullName>
    </submittedName>
</protein>
<dbReference type="AlphaFoldDB" id="A0A8C9DJD7"/>
<reference evidence="2" key="2">
    <citation type="submission" date="2025-09" db="UniProtKB">
        <authorList>
            <consortium name="Ensembl"/>
        </authorList>
    </citation>
    <scope>IDENTIFICATION</scope>
</reference>
<dbReference type="Ensembl" id="ENSPSMT00000016310.1">
    <property type="protein sequence ID" value="ENSPSMP00000014034.1"/>
    <property type="gene ID" value="ENSPSMG00000010065.1"/>
</dbReference>
<evidence type="ECO:0000313" key="3">
    <source>
        <dbReference type="Proteomes" id="UP000694414"/>
    </source>
</evidence>
<reference evidence="2" key="1">
    <citation type="submission" date="2025-08" db="UniProtKB">
        <authorList>
            <consortium name="Ensembl"/>
        </authorList>
    </citation>
    <scope>IDENTIFICATION</scope>
</reference>
<name>A0A8C9DJD7_PROSS</name>
<evidence type="ECO:0000256" key="1">
    <source>
        <dbReference type="SAM" id="MobiDB-lite"/>
    </source>
</evidence>
<keyword evidence="3" id="KW-1185">Reference proteome</keyword>
<dbReference type="Proteomes" id="UP000694414">
    <property type="component" value="Unplaced"/>
</dbReference>
<accession>A0A8C9DJD7</accession>
<sequence length="165" mass="17466">IPLKGMAGARRGPLQRQVRARQREPRRAQGALLTGEPREDQAAPLPRGPGLPGPHGWGTKAVQSFTCQSGKARPAEAPRAARGHLRIGPDGRLTRSLGQAPKPTPLGQRPSPAPRARASTVDGRRSVASASEPCAHGVRPCWGCGADAYEKALCTSCASFRRTNE</sequence>
<organism evidence="2 3">
    <name type="scientific">Prolemur simus</name>
    <name type="common">Greater bamboo lemur</name>
    <name type="synonym">Hapalemur simus</name>
    <dbReference type="NCBI Taxonomy" id="1328070"/>
    <lineage>
        <taxon>Eukaryota</taxon>
        <taxon>Metazoa</taxon>
        <taxon>Chordata</taxon>
        <taxon>Craniata</taxon>
        <taxon>Vertebrata</taxon>
        <taxon>Euteleostomi</taxon>
        <taxon>Mammalia</taxon>
        <taxon>Eutheria</taxon>
        <taxon>Euarchontoglires</taxon>
        <taxon>Primates</taxon>
        <taxon>Strepsirrhini</taxon>
        <taxon>Lemuriformes</taxon>
        <taxon>Lemuridae</taxon>
        <taxon>Prolemur</taxon>
    </lineage>
</organism>
<evidence type="ECO:0000313" key="2">
    <source>
        <dbReference type="Ensembl" id="ENSPSMP00000014034.1"/>
    </source>
</evidence>
<feature type="region of interest" description="Disordered" evidence="1">
    <location>
        <begin position="1"/>
        <end position="130"/>
    </location>
</feature>
<proteinExistence type="predicted"/>
<dbReference type="InterPro" id="IPR022773">
    <property type="entry name" value="Siva"/>
</dbReference>
<dbReference type="Pfam" id="PF05458">
    <property type="entry name" value="Siva"/>
    <property type="match status" value="1"/>
</dbReference>